<keyword evidence="6 8" id="KW-1133">Transmembrane helix</keyword>
<keyword evidence="4" id="KW-1003">Cell membrane</keyword>
<keyword evidence="7 8" id="KW-0472">Membrane</keyword>
<dbReference type="Gene3D" id="1.10.3720.10">
    <property type="entry name" value="MetI-like"/>
    <property type="match status" value="1"/>
</dbReference>
<comment type="subcellular location">
    <subcellularLocation>
        <location evidence="1 8">Cell membrane</location>
        <topology evidence="1 8">Multi-pass membrane protein</topology>
    </subcellularLocation>
</comment>
<comment type="caution">
    <text evidence="10">The sequence shown here is derived from an EMBL/GenBank/DDBJ whole genome shotgun (WGS) entry which is preliminary data.</text>
</comment>
<evidence type="ECO:0000256" key="5">
    <source>
        <dbReference type="ARBA" id="ARBA00022692"/>
    </source>
</evidence>
<evidence type="ECO:0000256" key="4">
    <source>
        <dbReference type="ARBA" id="ARBA00022475"/>
    </source>
</evidence>
<dbReference type="PANTHER" id="PTHR42929:SF3">
    <property type="entry name" value="PUTRESCINE TRANSPORT SYSTEM PERMEASE PROTEIN POTH"/>
    <property type="match status" value="1"/>
</dbReference>
<name>A0ABV1Z060_9HYPH</name>
<dbReference type="Proteomes" id="UP001433071">
    <property type="component" value="Unassembled WGS sequence"/>
</dbReference>
<protein>
    <submittedName>
        <fullName evidence="10">ABC transporter permease subunit</fullName>
    </submittedName>
</protein>
<dbReference type="InterPro" id="IPR035906">
    <property type="entry name" value="MetI-like_sf"/>
</dbReference>
<proteinExistence type="inferred from homology"/>
<dbReference type="PROSITE" id="PS50928">
    <property type="entry name" value="ABC_TM1"/>
    <property type="match status" value="1"/>
</dbReference>
<gene>
    <name evidence="10" type="ORF">NKI36_15255</name>
</gene>
<comment type="similarity">
    <text evidence="2">Belongs to the binding-protein-dependent transport system permease family. CysTW subfamily.</text>
</comment>
<evidence type="ECO:0000256" key="7">
    <source>
        <dbReference type="ARBA" id="ARBA00023136"/>
    </source>
</evidence>
<reference evidence="10 11" key="1">
    <citation type="journal article" date="2024" name="Proc. Natl. Acad. Sci. U.S.A.">
        <title>The evolutionary genomics of adaptation to stress in wild rhizobium bacteria.</title>
        <authorList>
            <person name="Kehlet-Delgado H."/>
            <person name="Montoya A.P."/>
            <person name="Jensen K.T."/>
            <person name="Wendlandt C.E."/>
            <person name="Dexheimer C."/>
            <person name="Roberts M."/>
            <person name="Torres Martinez L."/>
            <person name="Friesen M.L."/>
            <person name="Griffitts J.S."/>
            <person name="Porter S.S."/>
        </authorList>
    </citation>
    <scope>NUCLEOTIDE SEQUENCE [LARGE SCALE GENOMIC DNA]</scope>
    <source>
        <strain evidence="10 11">M0641</strain>
    </source>
</reference>
<feature type="transmembrane region" description="Helical" evidence="8">
    <location>
        <begin position="26"/>
        <end position="51"/>
    </location>
</feature>
<keyword evidence="11" id="KW-1185">Reference proteome</keyword>
<evidence type="ECO:0000256" key="1">
    <source>
        <dbReference type="ARBA" id="ARBA00004651"/>
    </source>
</evidence>
<sequence>MSNIAITDAGPSTAAKPLLTRLGAGFVSRLVIIVPYLWLLFFFFIPFIIVFKISLSQSAIAMPPYTPVLDFTDGISGFFAGFRDLNFDNYVWLTQDALYFKAYVTSVIIAAVSTILTLLVGFPIAYGMARAPATIRPTLLMLVILPFWTSFLIRVYAWIGILKPEGLLNQLLLSLHVINQPLIILNTYTAIFIGIVYSYLPFMVLPLYSSLEKMDYSLIEAAKDLGCPPTSAFWKITLPLSLPGVIAGCLLVFIPAVGEFVIPDLLGGSQTLMIGKTLWNEFFANRDWPVSSAVAVILLLLLIVPIMLFQQAQARAQEQDK</sequence>
<evidence type="ECO:0000313" key="10">
    <source>
        <dbReference type="EMBL" id="MER9405395.1"/>
    </source>
</evidence>
<evidence type="ECO:0000256" key="3">
    <source>
        <dbReference type="ARBA" id="ARBA00022448"/>
    </source>
</evidence>
<dbReference type="PANTHER" id="PTHR42929">
    <property type="entry name" value="INNER MEMBRANE ABC TRANSPORTER PERMEASE PROTEIN YDCU-RELATED-RELATED"/>
    <property type="match status" value="1"/>
</dbReference>
<dbReference type="InterPro" id="IPR000515">
    <property type="entry name" value="MetI-like"/>
</dbReference>
<evidence type="ECO:0000313" key="11">
    <source>
        <dbReference type="Proteomes" id="UP001433071"/>
    </source>
</evidence>
<keyword evidence="3 8" id="KW-0813">Transport</keyword>
<evidence type="ECO:0000256" key="6">
    <source>
        <dbReference type="ARBA" id="ARBA00022989"/>
    </source>
</evidence>
<dbReference type="CDD" id="cd06261">
    <property type="entry name" value="TM_PBP2"/>
    <property type="match status" value="1"/>
</dbReference>
<feature type="domain" description="ABC transmembrane type-1" evidence="9">
    <location>
        <begin position="103"/>
        <end position="309"/>
    </location>
</feature>
<feature type="transmembrane region" description="Helical" evidence="8">
    <location>
        <begin position="288"/>
        <end position="309"/>
    </location>
</feature>
<keyword evidence="5 8" id="KW-0812">Transmembrane</keyword>
<feature type="transmembrane region" description="Helical" evidence="8">
    <location>
        <begin position="102"/>
        <end position="126"/>
    </location>
</feature>
<feature type="transmembrane region" description="Helical" evidence="8">
    <location>
        <begin position="240"/>
        <end position="262"/>
    </location>
</feature>
<feature type="transmembrane region" description="Helical" evidence="8">
    <location>
        <begin position="138"/>
        <end position="162"/>
    </location>
</feature>
<accession>A0ABV1Z060</accession>
<organism evidence="10 11">
    <name type="scientific">Mesorhizobium caraganae</name>
    <dbReference type="NCBI Taxonomy" id="483206"/>
    <lineage>
        <taxon>Bacteria</taxon>
        <taxon>Pseudomonadati</taxon>
        <taxon>Pseudomonadota</taxon>
        <taxon>Alphaproteobacteria</taxon>
        <taxon>Hyphomicrobiales</taxon>
        <taxon>Phyllobacteriaceae</taxon>
        <taxon>Mesorhizobium</taxon>
    </lineage>
</organism>
<dbReference type="RefSeq" id="WP_352558591.1">
    <property type="nucleotide sequence ID" value="NZ_JAMYQB010000011.1"/>
</dbReference>
<evidence type="ECO:0000256" key="8">
    <source>
        <dbReference type="RuleBase" id="RU363032"/>
    </source>
</evidence>
<evidence type="ECO:0000256" key="2">
    <source>
        <dbReference type="ARBA" id="ARBA00007069"/>
    </source>
</evidence>
<dbReference type="Pfam" id="PF00528">
    <property type="entry name" value="BPD_transp_1"/>
    <property type="match status" value="1"/>
</dbReference>
<dbReference type="EMBL" id="JAMYQB010000011">
    <property type="protein sequence ID" value="MER9405395.1"/>
    <property type="molecule type" value="Genomic_DNA"/>
</dbReference>
<feature type="transmembrane region" description="Helical" evidence="8">
    <location>
        <begin position="182"/>
        <end position="208"/>
    </location>
</feature>
<dbReference type="SUPFAM" id="SSF161098">
    <property type="entry name" value="MetI-like"/>
    <property type="match status" value="1"/>
</dbReference>
<evidence type="ECO:0000259" key="9">
    <source>
        <dbReference type="PROSITE" id="PS50928"/>
    </source>
</evidence>